<keyword evidence="1" id="KW-0132">Cell division</keyword>
<gene>
    <name evidence="1" type="primary">g2455</name>
    <name evidence="1" type="ORF">NpPPO83_00002455</name>
</gene>
<reference evidence="1" key="1">
    <citation type="submission" date="2024-09" db="EMBL/GenBank/DDBJ databases">
        <title>Draft Genome Sequences of Neofusicoccum parvum.</title>
        <authorList>
            <person name="Ashida A."/>
            <person name="Camagna M."/>
            <person name="Tanaka A."/>
            <person name="Takemoto D."/>
        </authorList>
    </citation>
    <scope>NUCLEOTIDE SEQUENCE</scope>
    <source>
        <strain evidence="1">PPO83</strain>
    </source>
</reference>
<keyword evidence="1" id="KW-0131">Cell cycle</keyword>
<organism evidence="1 2">
    <name type="scientific">Neofusicoccum parvum</name>
    <dbReference type="NCBI Taxonomy" id="310453"/>
    <lineage>
        <taxon>Eukaryota</taxon>
        <taxon>Fungi</taxon>
        <taxon>Dikarya</taxon>
        <taxon>Ascomycota</taxon>
        <taxon>Pezizomycotina</taxon>
        <taxon>Dothideomycetes</taxon>
        <taxon>Dothideomycetes incertae sedis</taxon>
        <taxon>Botryosphaeriales</taxon>
        <taxon>Botryosphaeriaceae</taxon>
        <taxon>Neofusicoccum</taxon>
    </lineage>
</organism>
<dbReference type="Proteomes" id="UP001165186">
    <property type="component" value="Unassembled WGS sequence"/>
</dbReference>
<proteinExistence type="predicted"/>
<evidence type="ECO:0000313" key="2">
    <source>
        <dbReference type="Proteomes" id="UP001165186"/>
    </source>
</evidence>
<accession>A0ACB5RQD2</accession>
<evidence type="ECO:0000313" key="1">
    <source>
        <dbReference type="EMBL" id="GME22715.1"/>
    </source>
</evidence>
<comment type="caution">
    <text evidence="1">The sequence shown here is derived from an EMBL/GenBank/DDBJ whole genome shotgun (WGS) entry which is preliminary data.</text>
</comment>
<protein>
    <submittedName>
        <fullName evidence="1">Cell division control protein cdc4</fullName>
    </submittedName>
</protein>
<name>A0ACB5RQD2_9PEZI</name>
<dbReference type="EMBL" id="BSXG01000003">
    <property type="protein sequence ID" value="GME22715.1"/>
    <property type="molecule type" value="Genomic_DNA"/>
</dbReference>
<keyword evidence="2" id="KW-1185">Reference proteome</keyword>
<sequence>MDAASTLSGTAASQDTSAFSSFASTAAVPPSASPAAKASSTSSTPAMPAHHEVSKTVQTQVLDPYAALGQLSYAPTTQTTVVTTTTTTTTSFPPLILNAPRHLRERDPKQYPLAASPTPQAIKEFSFNIGGRQARFREADDAQNTLEEYNQQYAALQSSNGTLSAKQASESSMDTPSQKTICITSLHR</sequence>